<protein>
    <submittedName>
        <fullName evidence="2">Uncharacterized protein</fullName>
    </submittedName>
</protein>
<dbReference type="PaxDb" id="469381-Dpep_0400"/>
<dbReference type="AlphaFoldDB" id="D2Z4A3"/>
<gene>
    <name evidence="2" type="ORF">Dpep_0400</name>
</gene>
<feature type="region of interest" description="Disordered" evidence="1">
    <location>
        <begin position="1"/>
        <end position="30"/>
    </location>
</feature>
<proteinExistence type="predicted"/>
<name>D2Z4A3_9BACT</name>
<evidence type="ECO:0000256" key="1">
    <source>
        <dbReference type="SAM" id="MobiDB-lite"/>
    </source>
</evidence>
<sequence length="30" mass="3243">MGPGDRKADSGGVTKRKPSPEGWKAAERSW</sequence>
<evidence type="ECO:0000313" key="2">
    <source>
        <dbReference type="EMBL" id="EFC90432.1"/>
    </source>
</evidence>
<organism evidence="2 3">
    <name type="scientific">Dethiosulfovibrio peptidovorans DSM 11002</name>
    <dbReference type="NCBI Taxonomy" id="469381"/>
    <lineage>
        <taxon>Bacteria</taxon>
        <taxon>Thermotogati</taxon>
        <taxon>Synergistota</taxon>
        <taxon>Synergistia</taxon>
        <taxon>Synergistales</taxon>
        <taxon>Dethiosulfovibrionaceae</taxon>
        <taxon>Dethiosulfovibrio</taxon>
    </lineage>
</organism>
<accession>D2Z4A3</accession>
<comment type="caution">
    <text evidence="2">The sequence shown here is derived from an EMBL/GenBank/DDBJ whole genome shotgun (WGS) entry which is preliminary data.</text>
</comment>
<reference evidence="2 3" key="1">
    <citation type="journal article" date="2010" name="Stand. Genomic Sci.">
        <title>Permanent draft genome sequence of Dethiosulfovibrio peptidovorans type strain (SEBR 4207).</title>
        <authorList>
            <person name="Labutti K."/>
            <person name="Mayilraj S."/>
            <person name="Clum A."/>
            <person name="Lucas S."/>
            <person name="Glavina Del Rio T."/>
            <person name="Nolan M."/>
            <person name="Tice H."/>
            <person name="Cheng J.F."/>
            <person name="Pitluck S."/>
            <person name="Liolios K."/>
            <person name="Ivanova N."/>
            <person name="Mavromatis K."/>
            <person name="Mikhailova N."/>
            <person name="Pati A."/>
            <person name="Goodwin L."/>
            <person name="Chen A."/>
            <person name="Palaniappan K."/>
            <person name="Land M."/>
            <person name="Hauser L."/>
            <person name="Chang Y.J."/>
            <person name="Jeffries C.D."/>
            <person name="Rohde M."/>
            <person name="Spring S."/>
            <person name="Goker M."/>
            <person name="Woyke T."/>
            <person name="Bristow J."/>
            <person name="Eisen J.A."/>
            <person name="Markowitz V."/>
            <person name="Hugenholtz P."/>
            <person name="Kyrpides N.C."/>
            <person name="Klenk H.P."/>
            <person name="Lapidus A."/>
        </authorList>
    </citation>
    <scope>NUCLEOTIDE SEQUENCE [LARGE SCALE GENOMIC DNA]</scope>
    <source>
        <strain evidence="2 3">DSM 11002</strain>
    </source>
</reference>
<keyword evidence="3" id="KW-1185">Reference proteome</keyword>
<dbReference type="Proteomes" id="UP000006427">
    <property type="component" value="Unassembled WGS sequence"/>
</dbReference>
<dbReference type="EMBL" id="ABTR02000001">
    <property type="protein sequence ID" value="EFC90432.1"/>
    <property type="molecule type" value="Genomic_DNA"/>
</dbReference>
<evidence type="ECO:0000313" key="3">
    <source>
        <dbReference type="Proteomes" id="UP000006427"/>
    </source>
</evidence>